<dbReference type="Proteomes" id="UP000626109">
    <property type="component" value="Unassembled WGS sequence"/>
</dbReference>
<feature type="non-terminal residue" evidence="2">
    <location>
        <position position="1"/>
    </location>
</feature>
<dbReference type="InterPro" id="IPR035969">
    <property type="entry name" value="Rab-GAP_TBC_sf"/>
</dbReference>
<protein>
    <submittedName>
        <fullName evidence="2">Uncharacterized protein</fullName>
    </submittedName>
</protein>
<accession>A0A813JKC8</accession>
<feature type="non-terminal residue" evidence="2">
    <location>
        <position position="125"/>
    </location>
</feature>
<keyword evidence="1" id="KW-0732">Signal</keyword>
<evidence type="ECO:0000313" key="2">
    <source>
        <dbReference type="EMBL" id="CAE8680799.1"/>
    </source>
</evidence>
<sequence>QGFHEIAAVMLLICMDGTWTSGAENAQAASTSKEVVNSDDLEVYRELGDAAAVPADAYALFDALLSVHRLGEMYEVDSTGQSEDWEPPAAFRCRRITRGLRRIAPDLAVQVESWGLAPQVLLLRW</sequence>
<evidence type="ECO:0000313" key="3">
    <source>
        <dbReference type="Proteomes" id="UP000626109"/>
    </source>
</evidence>
<feature type="chain" id="PRO_5032782279" evidence="1">
    <location>
        <begin position="23"/>
        <end position="125"/>
    </location>
</feature>
<name>A0A813JKC8_POLGL</name>
<dbReference type="AlphaFoldDB" id="A0A813JKC8"/>
<feature type="signal peptide" evidence="1">
    <location>
        <begin position="1"/>
        <end position="22"/>
    </location>
</feature>
<proteinExistence type="predicted"/>
<gene>
    <name evidence="2" type="ORF">PGLA2088_LOCUS22121</name>
</gene>
<reference evidence="2" key="1">
    <citation type="submission" date="2021-02" db="EMBL/GenBank/DDBJ databases">
        <authorList>
            <person name="Dougan E. K."/>
            <person name="Rhodes N."/>
            <person name="Thang M."/>
            <person name="Chan C."/>
        </authorList>
    </citation>
    <scope>NUCLEOTIDE SEQUENCE</scope>
</reference>
<dbReference type="SUPFAM" id="SSF47923">
    <property type="entry name" value="Ypt/Rab-GAP domain of gyp1p"/>
    <property type="match status" value="1"/>
</dbReference>
<comment type="caution">
    <text evidence="2">The sequence shown here is derived from an EMBL/GenBank/DDBJ whole genome shotgun (WGS) entry which is preliminary data.</text>
</comment>
<evidence type="ECO:0000256" key="1">
    <source>
        <dbReference type="SAM" id="SignalP"/>
    </source>
</evidence>
<dbReference type="EMBL" id="CAJNNW010025896">
    <property type="protein sequence ID" value="CAE8680799.1"/>
    <property type="molecule type" value="Genomic_DNA"/>
</dbReference>
<organism evidence="2 3">
    <name type="scientific">Polarella glacialis</name>
    <name type="common">Dinoflagellate</name>
    <dbReference type="NCBI Taxonomy" id="89957"/>
    <lineage>
        <taxon>Eukaryota</taxon>
        <taxon>Sar</taxon>
        <taxon>Alveolata</taxon>
        <taxon>Dinophyceae</taxon>
        <taxon>Suessiales</taxon>
        <taxon>Suessiaceae</taxon>
        <taxon>Polarella</taxon>
    </lineage>
</organism>